<keyword evidence="4" id="KW-0121">Carboxypeptidase</keyword>
<dbReference type="InterPro" id="IPR058193">
    <property type="entry name" value="VanY/YodJ_core_dom"/>
</dbReference>
<feature type="region of interest" description="Disordered" evidence="1">
    <location>
        <begin position="54"/>
        <end position="86"/>
    </location>
</feature>
<protein>
    <submittedName>
        <fullName evidence="4">D-alanyl-D-alanine carboxypeptidase family protein</fullName>
    </submittedName>
</protein>
<dbReference type="Proteomes" id="UP001595733">
    <property type="component" value="Unassembled WGS sequence"/>
</dbReference>
<dbReference type="InterPro" id="IPR052179">
    <property type="entry name" value="DD-CPase-like"/>
</dbReference>
<dbReference type="InterPro" id="IPR009045">
    <property type="entry name" value="Zn_M74/Hedgehog-like"/>
</dbReference>
<evidence type="ECO:0000256" key="1">
    <source>
        <dbReference type="SAM" id="MobiDB-lite"/>
    </source>
</evidence>
<dbReference type="GO" id="GO:0004180">
    <property type="term" value="F:carboxypeptidase activity"/>
    <property type="evidence" value="ECO:0007669"/>
    <property type="project" value="UniProtKB-KW"/>
</dbReference>
<keyword evidence="4" id="KW-0645">Protease</keyword>
<dbReference type="PANTHER" id="PTHR34385:SF1">
    <property type="entry name" value="PEPTIDOGLYCAN L-ALANYL-D-GLUTAMATE ENDOPEPTIDASE CWLK"/>
    <property type="match status" value="1"/>
</dbReference>
<sequence length="283" mass="31832">MNTRLQLYQTKKKKKWPWIVVLVLLFAAGGGTYYATHAGLINWQQLMANINTTQPTEPAAPEEPAPEEPTPVEPPPPVEEEEPEVADPLPLEEIDHSGAKGYEGNETLPLEPTYIDGILMASKQYPLPSGYAPGESPEARAAFNEMAAAALLDDIRLVAFSTYRSFERQQEIYARYVGNDGQEAADRYSARPGYSEHQTGLAFDIGEENAEHHFARESFGETAAGKWVAEHAHTYGFILRYPKGKEKITGYMYEPWHFRYIGKEKAQAVYESGLTLEEYLEQR</sequence>
<dbReference type="EMBL" id="JBHSEF010000021">
    <property type="protein sequence ID" value="MFC4354866.1"/>
    <property type="molecule type" value="Genomic_DNA"/>
</dbReference>
<gene>
    <name evidence="4" type="ORF">ACFO0S_07385</name>
</gene>
<evidence type="ECO:0000313" key="4">
    <source>
        <dbReference type="EMBL" id="MFC4354866.1"/>
    </source>
</evidence>
<dbReference type="Gene3D" id="3.30.1380.10">
    <property type="match status" value="1"/>
</dbReference>
<dbReference type="CDD" id="cd14852">
    <property type="entry name" value="LD-carboxypeptidase"/>
    <property type="match status" value="1"/>
</dbReference>
<reference evidence="5" key="1">
    <citation type="journal article" date="2019" name="Int. J. Syst. Evol. Microbiol.">
        <title>The Global Catalogue of Microorganisms (GCM) 10K type strain sequencing project: providing services to taxonomists for standard genome sequencing and annotation.</title>
        <authorList>
            <consortium name="The Broad Institute Genomics Platform"/>
            <consortium name="The Broad Institute Genome Sequencing Center for Infectious Disease"/>
            <person name="Wu L."/>
            <person name="Ma J."/>
        </authorList>
    </citation>
    <scope>NUCLEOTIDE SEQUENCE [LARGE SCALE GENOMIC DNA]</scope>
    <source>
        <strain evidence="5">CCUG 50353</strain>
    </source>
</reference>
<keyword evidence="5" id="KW-1185">Reference proteome</keyword>
<feature type="compositionally biased region" description="Pro residues" evidence="1">
    <location>
        <begin position="61"/>
        <end position="77"/>
    </location>
</feature>
<evidence type="ECO:0000256" key="2">
    <source>
        <dbReference type="SAM" id="Phobius"/>
    </source>
</evidence>
<keyword evidence="2" id="KW-0472">Membrane</keyword>
<organism evidence="4 5">
    <name type="scientific">Chryseomicrobium palamuruense</name>
    <dbReference type="NCBI Taxonomy" id="682973"/>
    <lineage>
        <taxon>Bacteria</taxon>
        <taxon>Bacillati</taxon>
        <taxon>Bacillota</taxon>
        <taxon>Bacilli</taxon>
        <taxon>Bacillales</taxon>
        <taxon>Caryophanaceae</taxon>
        <taxon>Chryseomicrobium</taxon>
    </lineage>
</organism>
<dbReference type="InterPro" id="IPR003709">
    <property type="entry name" value="VanY-like_core_dom"/>
</dbReference>
<keyword evidence="4" id="KW-0378">Hydrolase</keyword>
<dbReference type="PANTHER" id="PTHR34385">
    <property type="entry name" value="D-ALANYL-D-ALANINE CARBOXYPEPTIDASE"/>
    <property type="match status" value="1"/>
</dbReference>
<dbReference type="RefSeq" id="WP_378141137.1">
    <property type="nucleotide sequence ID" value="NZ_JBHSEF010000021.1"/>
</dbReference>
<accession>A0ABV8UVU0</accession>
<proteinExistence type="predicted"/>
<feature type="domain" description="D-alanyl-D-alanine carboxypeptidase-like core" evidence="3">
    <location>
        <begin position="137"/>
        <end position="263"/>
    </location>
</feature>
<feature type="transmembrane region" description="Helical" evidence="2">
    <location>
        <begin position="16"/>
        <end position="35"/>
    </location>
</feature>
<evidence type="ECO:0000313" key="5">
    <source>
        <dbReference type="Proteomes" id="UP001595733"/>
    </source>
</evidence>
<evidence type="ECO:0000259" key="3">
    <source>
        <dbReference type="Pfam" id="PF02557"/>
    </source>
</evidence>
<keyword evidence="2" id="KW-0812">Transmembrane</keyword>
<comment type="caution">
    <text evidence="4">The sequence shown here is derived from an EMBL/GenBank/DDBJ whole genome shotgun (WGS) entry which is preliminary data.</text>
</comment>
<dbReference type="SUPFAM" id="SSF55166">
    <property type="entry name" value="Hedgehog/DD-peptidase"/>
    <property type="match status" value="1"/>
</dbReference>
<keyword evidence="2" id="KW-1133">Transmembrane helix</keyword>
<dbReference type="Pfam" id="PF02557">
    <property type="entry name" value="VanY"/>
    <property type="match status" value="1"/>
</dbReference>
<name>A0ABV8UVU0_9BACL</name>